<organism evidence="2 3">
    <name type="scientific">Bernardetia litoralis (strain ATCC 23117 / DSM 6794 / NBRC 15988 / NCIMB 1366 / Fx l1 / Sio-4)</name>
    <name type="common">Flexibacter litoralis</name>
    <dbReference type="NCBI Taxonomy" id="880071"/>
    <lineage>
        <taxon>Bacteria</taxon>
        <taxon>Pseudomonadati</taxon>
        <taxon>Bacteroidota</taxon>
        <taxon>Cytophagia</taxon>
        <taxon>Cytophagales</taxon>
        <taxon>Bernardetiaceae</taxon>
        <taxon>Bernardetia</taxon>
    </lineage>
</organism>
<proteinExistence type="predicted"/>
<dbReference type="InterPro" id="IPR000719">
    <property type="entry name" value="Prot_kinase_dom"/>
</dbReference>
<sequence>MERKSQDNIPTSKVQRAAKFAKTGVKLGANYVKHYAKKTVNPNLSRQELDDANASDVYETLSELKGSALKVAQMMSMSEGMLPSAYSEKFKMAQYTAPPLSFPLVVKTFRQYLGKSPNDIFDEFSKDAINAASIGQVHKAKIGDKKFAVKIQYPGVAESIDSDLKMIKPFAMQILGLSERDLEIYMKEVGDMLKSETNYNLELERSQKLAKLTKAAVPNSVFPEYYPEYSSERILTMDFLEGTHLKEFLATNPTQELKNKVAQTLWDFYDFQMHVLKEVHADPHPGNFIMQEDGKVGFIDFGAVKVIPEEYYLQHFSIMEKNILEDNEQLEAAFEGLGFLMPDDTPEQREFFKDVFKELLSLSMKPFHGKTFYFGDKKYFQDLNEFGERLSKMPELRNSKQARGSQHSLYLNRTYFGLYFLLHELNATVNTESYWYKNKKA</sequence>
<keyword evidence="2" id="KW-0418">Kinase</keyword>
<dbReference type="PANTHER" id="PTHR43173:SF19">
    <property type="entry name" value="AARF DOMAIN-CONTAINING PROTEIN KINASE 1"/>
    <property type="match status" value="1"/>
</dbReference>
<dbReference type="Pfam" id="PF03109">
    <property type="entry name" value="ABC1"/>
    <property type="match status" value="1"/>
</dbReference>
<evidence type="ECO:0000313" key="3">
    <source>
        <dbReference type="Proteomes" id="UP000006054"/>
    </source>
</evidence>
<feature type="domain" description="Protein kinase" evidence="1">
    <location>
        <begin position="123"/>
        <end position="441"/>
    </location>
</feature>
<protein>
    <submittedName>
        <fullName evidence="2">Putative unusual protein kinase</fullName>
    </submittedName>
</protein>
<dbReference type="Proteomes" id="UP000006054">
    <property type="component" value="Chromosome"/>
</dbReference>
<reference evidence="3" key="1">
    <citation type="submission" date="2012-06" db="EMBL/GenBank/DDBJ databases">
        <title>The complete genome of Flexibacter litoralis DSM 6794.</title>
        <authorList>
            <person name="Lucas S."/>
            <person name="Copeland A."/>
            <person name="Lapidus A."/>
            <person name="Glavina del Rio T."/>
            <person name="Dalin E."/>
            <person name="Tice H."/>
            <person name="Bruce D."/>
            <person name="Goodwin L."/>
            <person name="Pitluck S."/>
            <person name="Peters L."/>
            <person name="Ovchinnikova G."/>
            <person name="Lu M."/>
            <person name="Kyrpides N."/>
            <person name="Mavromatis K."/>
            <person name="Ivanova N."/>
            <person name="Brettin T."/>
            <person name="Detter J.C."/>
            <person name="Han C."/>
            <person name="Larimer F."/>
            <person name="Land M."/>
            <person name="Hauser L."/>
            <person name="Markowitz V."/>
            <person name="Cheng J.-F."/>
            <person name="Hugenholtz P."/>
            <person name="Woyke T."/>
            <person name="Wu D."/>
            <person name="Spring S."/>
            <person name="Lang E."/>
            <person name="Kopitz M."/>
            <person name="Brambilla E."/>
            <person name="Klenk H.-P."/>
            <person name="Eisen J.A."/>
        </authorList>
    </citation>
    <scope>NUCLEOTIDE SEQUENCE [LARGE SCALE GENOMIC DNA]</scope>
    <source>
        <strain evidence="3">ATCC 23117 / DSM 6794 / NBRC 15988 / NCIMB 1366 / Sio-4</strain>
    </source>
</reference>
<dbReference type="EMBL" id="CP003345">
    <property type="protein sequence ID" value="AFM05409.1"/>
    <property type="molecule type" value="Genomic_DNA"/>
</dbReference>
<dbReference type="PANTHER" id="PTHR43173">
    <property type="entry name" value="ABC1 FAMILY PROTEIN"/>
    <property type="match status" value="1"/>
</dbReference>
<accession>I4AN74</accession>
<evidence type="ECO:0000313" key="2">
    <source>
        <dbReference type="EMBL" id="AFM05409.1"/>
    </source>
</evidence>
<gene>
    <name evidence="2" type="ordered locus">Fleli_3069</name>
</gene>
<dbReference type="KEGG" id="fli:Fleli_3069"/>
<dbReference type="eggNOG" id="COG0661">
    <property type="taxonomic scope" value="Bacteria"/>
</dbReference>
<dbReference type="RefSeq" id="WP_014798841.1">
    <property type="nucleotide sequence ID" value="NC_018018.1"/>
</dbReference>
<dbReference type="SUPFAM" id="SSF56112">
    <property type="entry name" value="Protein kinase-like (PK-like)"/>
    <property type="match status" value="1"/>
</dbReference>
<name>I4AN74_BERLS</name>
<dbReference type="InterPro" id="IPR034646">
    <property type="entry name" value="ADCK3_dom"/>
</dbReference>
<keyword evidence="3" id="KW-1185">Reference proteome</keyword>
<dbReference type="OrthoDB" id="9795390at2"/>
<keyword evidence="2" id="KW-0808">Transferase</keyword>
<dbReference type="CDD" id="cd13970">
    <property type="entry name" value="ABC1_ADCK3"/>
    <property type="match status" value="1"/>
</dbReference>
<dbReference type="STRING" id="880071.Fleli_3069"/>
<dbReference type="InterPro" id="IPR051130">
    <property type="entry name" value="Mito_struct-func_regulator"/>
</dbReference>
<evidence type="ECO:0000259" key="1">
    <source>
        <dbReference type="PROSITE" id="PS50011"/>
    </source>
</evidence>
<dbReference type="GO" id="GO:0004672">
    <property type="term" value="F:protein kinase activity"/>
    <property type="evidence" value="ECO:0007669"/>
    <property type="project" value="InterPro"/>
</dbReference>
<dbReference type="HOGENOM" id="CLU_006533_9_3_10"/>
<dbReference type="InterPro" id="IPR011009">
    <property type="entry name" value="Kinase-like_dom_sf"/>
</dbReference>
<dbReference type="InterPro" id="IPR004147">
    <property type="entry name" value="ABC1_dom"/>
</dbReference>
<dbReference type="Gene3D" id="1.10.510.10">
    <property type="entry name" value="Transferase(Phosphotransferase) domain 1"/>
    <property type="match status" value="1"/>
</dbReference>
<dbReference type="AlphaFoldDB" id="I4AN74"/>
<dbReference type="PROSITE" id="PS50011">
    <property type="entry name" value="PROTEIN_KINASE_DOM"/>
    <property type="match status" value="1"/>
</dbReference>
<dbReference type="GO" id="GO:0005524">
    <property type="term" value="F:ATP binding"/>
    <property type="evidence" value="ECO:0007669"/>
    <property type="project" value="InterPro"/>
</dbReference>